<sequence length="185" mass="19703">MNDEHTPEQDVVAEAEAVVDSAASALADGEPGTTTGSTDSTESATDWEALATERTADLQRLQAEYVNYKKRVDRDRALARQAGVEAVVADLMPVLDSITLAKSHEDLAGGFKAVADELEKIASKHGLVAFGEVGEAFDPNLHDALMQLPMEGVTVTTISQVMQQGYLLGERVIRPARVAVANPEG</sequence>
<gene>
    <name evidence="10 15" type="primary">grpE</name>
    <name evidence="15" type="ORF">EII35_12980</name>
</gene>
<evidence type="ECO:0000256" key="5">
    <source>
        <dbReference type="ARBA" id="ARBA00023016"/>
    </source>
</evidence>
<evidence type="ECO:0000256" key="2">
    <source>
        <dbReference type="ARBA" id="ARBA00009054"/>
    </source>
</evidence>
<evidence type="ECO:0000256" key="6">
    <source>
        <dbReference type="ARBA" id="ARBA00023186"/>
    </source>
</evidence>
<comment type="function">
    <text evidence="7 10 11">Participates actively in the response to hyperosmotic and heat shock by preventing the aggregation of stress-denatured proteins, in association with DnaK and GrpE. It is the nucleotide exchange factor for DnaK and may function as a thermosensor. Unfolded proteins bind initially to DnaJ; upon interaction with the DnaJ-bound protein, DnaK hydrolyzes its bound ATP, resulting in the formation of a stable complex. GrpE releases ADP from DnaK; ATP binding to DnaK triggers the release of the substrate protein, thus completing the reaction cycle. Several rounds of ATP-dependent interactions between DnaJ, DnaK and GrpE are required for fully efficient folding.</text>
</comment>
<dbReference type="InterPro" id="IPR000740">
    <property type="entry name" value="GrpE"/>
</dbReference>
<feature type="coiled-coil region" evidence="13">
    <location>
        <begin position="51"/>
        <end position="78"/>
    </location>
</feature>
<keyword evidence="13" id="KW-0175">Coiled coil</keyword>
<dbReference type="HAMAP" id="MF_01151">
    <property type="entry name" value="GrpE"/>
    <property type="match status" value="1"/>
</dbReference>
<keyword evidence="5 10" id="KW-0346">Stress response</keyword>
<comment type="caution">
    <text evidence="15">The sequence shown here is derived from an EMBL/GenBank/DDBJ whole genome shotgun (WGS) entry which is preliminary data.</text>
</comment>
<keyword evidence="4 10" id="KW-0963">Cytoplasm</keyword>
<evidence type="ECO:0000256" key="9">
    <source>
        <dbReference type="ARBA" id="ARBA00076414"/>
    </source>
</evidence>
<organism evidence="15 16">
    <name type="scientific">Arachnia propionica</name>
    <dbReference type="NCBI Taxonomy" id="1750"/>
    <lineage>
        <taxon>Bacteria</taxon>
        <taxon>Bacillati</taxon>
        <taxon>Actinomycetota</taxon>
        <taxon>Actinomycetes</taxon>
        <taxon>Propionibacteriales</taxon>
        <taxon>Propionibacteriaceae</taxon>
        <taxon>Arachnia</taxon>
    </lineage>
</organism>
<evidence type="ECO:0000313" key="16">
    <source>
        <dbReference type="Proteomes" id="UP000280935"/>
    </source>
</evidence>
<dbReference type="PANTHER" id="PTHR21237">
    <property type="entry name" value="GRPE PROTEIN"/>
    <property type="match status" value="1"/>
</dbReference>
<dbReference type="Gene3D" id="2.30.22.10">
    <property type="entry name" value="Head domain of nucleotide exchange factor GrpE"/>
    <property type="match status" value="1"/>
</dbReference>
<dbReference type="PROSITE" id="PS01071">
    <property type="entry name" value="GRPE"/>
    <property type="match status" value="1"/>
</dbReference>
<protein>
    <recommendedName>
        <fullName evidence="8 10">Protein GrpE</fullName>
    </recommendedName>
    <alternativeName>
        <fullName evidence="9 10">HSP-70 cofactor</fullName>
    </alternativeName>
</protein>
<evidence type="ECO:0000256" key="12">
    <source>
        <dbReference type="RuleBase" id="RU004478"/>
    </source>
</evidence>
<evidence type="ECO:0000256" key="10">
    <source>
        <dbReference type="HAMAP-Rule" id="MF_01151"/>
    </source>
</evidence>
<evidence type="ECO:0000256" key="13">
    <source>
        <dbReference type="SAM" id="Coils"/>
    </source>
</evidence>
<evidence type="ECO:0000256" key="4">
    <source>
        <dbReference type="ARBA" id="ARBA00022490"/>
    </source>
</evidence>
<name>A0A3P1WP91_9ACTN</name>
<comment type="subunit">
    <text evidence="3 10">Homodimer.</text>
</comment>
<dbReference type="Gene3D" id="3.90.20.20">
    <property type="match status" value="1"/>
</dbReference>
<dbReference type="SUPFAM" id="SSF51064">
    <property type="entry name" value="Head domain of nucleotide exchange factor GrpE"/>
    <property type="match status" value="1"/>
</dbReference>
<dbReference type="GO" id="GO:0051082">
    <property type="term" value="F:unfolded protein binding"/>
    <property type="evidence" value="ECO:0007669"/>
    <property type="project" value="TreeGrafter"/>
</dbReference>
<dbReference type="AlphaFoldDB" id="A0A3P1WP91"/>
<keyword evidence="6 10" id="KW-0143">Chaperone</keyword>
<feature type="region of interest" description="Disordered" evidence="14">
    <location>
        <begin position="20"/>
        <end position="45"/>
    </location>
</feature>
<dbReference type="GO" id="GO:0005737">
    <property type="term" value="C:cytoplasm"/>
    <property type="evidence" value="ECO:0007669"/>
    <property type="project" value="UniProtKB-SubCell"/>
</dbReference>
<dbReference type="CDD" id="cd00446">
    <property type="entry name" value="GrpE"/>
    <property type="match status" value="1"/>
</dbReference>
<dbReference type="GO" id="GO:0000774">
    <property type="term" value="F:adenyl-nucleotide exchange factor activity"/>
    <property type="evidence" value="ECO:0007669"/>
    <property type="project" value="InterPro"/>
</dbReference>
<proteinExistence type="inferred from homology"/>
<comment type="similarity">
    <text evidence="2 10 12">Belongs to the GrpE family.</text>
</comment>
<dbReference type="EMBL" id="RQYT01000041">
    <property type="protein sequence ID" value="RRD48404.1"/>
    <property type="molecule type" value="Genomic_DNA"/>
</dbReference>
<evidence type="ECO:0000256" key="7">
    <source>
        <dbReference type="ARBA" id="ARBA00053401"/>
    </source>
</evidence>
<reference evidence="15 16" key="1">
    <citation type="submission" date="2018-11" db="EMBL/GenBank/DDBJ databases">
        <title>Genomes From Bacteria Associated with the Canine Oral Cavity: a Test Case for Automated Genome-Based Taxonomic Assignment.</title>
        <authorList>
            <person name="Coil D.A."/>
            <person name="Jospin G."/>
            <person name="Darling A.E."/>
            <person name="Wallis C."/>
            <person name="Davis I.J."/>
            <person name="Harris S."/>
            <person name="Eisen J.A."/>
            <person name="Holcombe L.J."/>
            <person name="O'Flynn C."/>
        </authorList>
    </citation>
    <scope>NUCLEOTIDE SEQUENCE [LARGE SCALE GENOMIC DNA]</scope>
    <source>
        <strain evidence="15 16">OH2822_COT-296</strain>
    </source>
</reference>
<dbReference type="GO" id="GO:0006457">
    <property type="term" value="P:protein folding"/>
    <property type="evidence" value="ECO:0007669"/>
    <property type="project" value="InterPro"/>
</dbReference>
<comment type="subcellular location">
    <subcellularLocation>
        <location evidence="1 10">Cytoplasm</location>
    </subcellularLocation>
</comment>
<evidence type="ECO:0000256" key="11">
    <source>
        <dbReference type="RuleBase" id="RU000639"/>
    </source>
</evidence>
<dbReference type="GO" id="GO:0042803">
    <property type="term" value="F:protein homodimerization activity"/>
    <property type="evidence" value="ECO:0007669"/>
    <property type="project" value="InterPro"/>
</dbReference>
<dbReference type="PRINTS" id="PR00773">
    <property type="entry name" value="GRPEPROTEIN"/>
</dbReference>
<dbReference type="InterPro" id="IPR009012">
    <property type="entry name" value="GrpE_head"/>
</dbReference>
<evidence type="ECO:0000256" key="1">
    <source>
        <dbReference type="ARBA" id="ARBA00004496"/>
    </source>
</evidence>
<dbReference type="FunFam" id="2.30.22.10:FF:000001">
    <property type="entry name" value="Protein GrpE"/>
    <property type="match status" value="1"/>
</dbReference>
<evidence type="ECO:0000256" key="14">
    <source>
        <dbReference type="SAM" id="MobiDB-lite"/>
    </source>
</evidence>
<dbReference type="PANTHER" id="PTHR21237:SF23">
    <property type="entry name" value="GRPE PROTEIN HOMOLOG, MITOCHONDRIAL"/>
    <property type="match status" value="1"/>
</dbReference>
<dbReference type="InterPro" id="IPR013805">
    <property type="entry name" value="GrpE_CC"/>
</dbReference>
<dbReference type="Proteomes" id="UP000280935">
    <property type="component" value="Unassembled WGS sequence"/>
</dbReference>
<evidence type="ECO:0000256" key="3">
    <source>
        <dbReference type="ARBA" id="ARBA00011738"/>
    </source>
</evidence>
<dbReference type="RefSeq" id="WP_125228891.1">
    <property type="nucleotide sequence ID" value="NZ_RQYT01000041.1"/>
</dbReference>
<dbReference type="Pfam" id="PF01025">
    <property type="entry name" value="GrpE"/>
    <property type="match status" value="1"/>
</dbReference>
<dbReference type="SUPFAM" id="SSF58014">
    <property type="entry name" value="Coiled-coil domain of nucleotide exchange factor GrpE"/>
    <property type="match status" value="1"/>
</dbReference>
<accession>A0A3P1WP91</accession>
<evidence type="ECO:0000256" key="8">
    <source>
        <dbReference type="ARBA" id="ARBA00072274"/>
    </source>
</evidence>
<dbReference type="GO" id="GO:0051087">
    <property type="term" value="F:protein-folding chaperone binding"/>
    <property type="evidence" value="ECO:0007669"/>
    <property type="project" value="InterPro"/>
</dbReference>
<evidence type="ECO:0000313" key="15">
    <source>
        <dbReference type="EMBL" id="RRD48404.1"/>
    </source>
</evidence>
<dbReference type="OrthoDB" id="5191115at2"/>